<dbReference type="InterPro" id="IPR000073">
    <property type="entry name" value="AB_hydrolase_1"/>
</dbReference>
<accession>A0A845ARG1</accession>
<dbReference type="EMBL" id="WTYE01000001">
    <property type="protein sequence ID" value="MXP31783.1"/>
    <property type="molecule type" value="Genomic_DNA"/>
</dbReference>
<sequence length="264" mass="28842">MNTATLEAEHTPRPPSRLLALAEPGRAMGELAAFYAMRPLLGMLPKGDGHGVLVLPGFMASDSSTRPLRSLLKQLGYETSGWGLGRNVRVDEARIEAMADCVNELYERTGHKKVSLVGWSLGGVFARELAKMMPEKVRLVISLGSPISDDRNHTNARRLFEYLNGKEPEVMKGGNFQKLAEAPPVPTTSMLTKTDGVVHWRGSIQAEADQTENIEVYASHCGMGANPSVAFAIADRLAQPEGEWKPFHARGVAALAFPRTRLMH</sequence>
<dbReference type="OrthoDB" id="7389193at2"/>
<evidence type="ECO:0000259" key="1">
    <source>
        <dbReference type="Pfam" id="PF00561"/>
    </source>
</evidence>
<name>A0A845ARG1_9SPHN</name>
<dbReference type="GO" id="GO:0016787">
    <property type="term" value="F:hydrolase activity"/>
    <property type="evidence" value="ECO:0007669"/>
    <property type="project" value="UniProtKB-KW"/>
</dbReference>
<feature type="domain" description="AB hydrolase-1" evidence="1">
    <location>
        <begin position="64"/>
        <end position="148"/>
    </location>
</feature>
<organism evidence="2 3">
    <name type="scientific">Parerythrobacter jejuensis</name>
    <dbReference type="NCBI Taxonomy" id="795812"/>
    <lineage>
        <taxon>Bacteria</taxon>
        <taxon>Pseudomonadati</taxon>
        <taxon>Pseudomonadota</taxon>
        <taxon>Alphaproteobacteria</taxon>
        <taxon>Sphingomonadales</taxon>
        <taxon>Erythrobacteraceae</taxon>
        <taxon>Parerythrobacter</taxon>
    </lineage>
</organism>
<dbReference type="PANTHER" id="PTHR37946:SF1">
    <property type="entry name" value="SLL1969 PROTEIN"/>
    <property type="match status" value="1"/>
</dbReference>
<keyword evidence="3" id="KW-1185">Reference proteome</keyword>
<dbReference type="RefSeq" id="WP_160779193.1">
    <property type="nucleotide sequence ID" value="NZ_BAAAZF010000001.1"/>
</dbReference>
<dbReference type="PANTHER" id="PTHR37946">
    <property type="entry name" value="SLL1969 PROTEIN"/>
    <property type="match status" value="1"/>
</dbReference>
<keyword evidence="2" id="KW-0378">Hydrolase</keyword>
<gene>
    <name evidence="2" type="ORF">GRI94_08100</name>
</gene>
<dbReference type="Gene3D" id="3.40.50.1820">
    <property type="entry name" value="alpha/beta hydrolase"/>
    <property type="match status" value="1"/>
</dbReference>
<comment type="caution">
    <text evidence="2">The sequence shown here is derived from an EMBL/GenBank/DDBJ whole genome shotgun (WGS) entry which is preliminary data.</text>
</comment>
<evidence type="ECO:0000313" key="3">
    <source>
        <dbReference type="Proteomes" id="UP000446786"/>
    </source>
</evidence>
<dbReference type="AlphaFoldDB" id="A0A845ARG1"/>
<reference evidence="2 3" key="1">
    <citation type="submission" date="2019-12" db="EMBL/GenBank/DDBJ databases">
        <title>Genomic-based taxomic classification of the family Erythrobacteraceae.</title>
        <authorList>
            <person name="Xu L."/>
        </authorList>
    </citation>
    <scope>NUCLEOTIDE SEQUENCE [LARGE SCALE GENOMIC DNA]</scope>
    <source>
        <strain evidence="2 3">JCM 16677</strain>
    </source>
</reference>
<evidence type="ECO:0000313" key="2">
    <source>
        <dbReference type="EMBL" id="MXP31783.1"/>
    </source>
</evidence>
<proteinExistence type="predicted"/>
<dbReference type="SUPFAM" id="SSF53474">
    <property type="entry name" value="alpha/beta-Hydrolases"/>
    <property type="match status" value="1"/>
</dbReference>
<protein>
    <submittedName>
        <fullName evidence="2">Alpha/beta fold hydrolase</fullName>
    </submittedName>
</protein>
<dbReference type="InterPro" id="IPR029058">
    <property type="entry name" value="AB_hydrolase_fold"/>
</dbReference>
<dbReference type="Pfam" id="PF00561">
    <property type="entry name" value="Abhydrolase_1"/>
    <property type="match status" value="1"/>
</dbReference>
<dbReference type="Proteomes" id="UP000446786">
    <property type="component" value="Unassembled WGS sequence"/>
</dbReference>